<keyword evidence="2" id="KW-0732">Signal</keyword>
<feature type="signal peptide" evidence="2">
    <location>
        <begin position="1"/>
        <end position="19"/>
    </location>
</feature>
<evidence type="ECO:0000256" key="1">
    <source>
        <dbReference type="SAM" id="MobiDB-lite"/>
    </source>
</evidence>
<evidence type="ECO:0000313" key="3">
    <source>
        <dbReference type="EMBL" id="RKP13145.1"/>
    </source>
</evidence>
<proteinExistence type="predicted"/>
<accession>A0A4P9Y2S4</accession>
<feature type="region of interest" description="Disordered" evidence="1">
    <location>
        <begin position="45"/>
        <end position="288"/>
    </location>
</feature>
<protein>
    <submittedName>
        <fullName evidence="3">Uncharacterized protein</fullName>
    </submittedName>
</protein>
<gene>
    <name evidence="3" type="ORF">BJ684DRAFT_16427</name>
</gene>
<evidence type="ECO:0000313" key="4">
    <source>
        <dbReference type="Proteomes" id="UP000267251"/>
    </source>
</evidence>
<feature type="compositionally biased region" description="Pro residues" evidence="1">
    <location>
        <begin position="184"/>
        <end position="193"/>
    </location>
</feature>
<dbReference type="Proteomes" id="UP000267251">
    <property type="component" value="Unassembled WGS sequence"/>
</dbReference>
<dbReference type="AlphaFoldDB" id="A0A4P9Y2S4"/>
<feature type="compositionally biased region" description="Basic and acidic residues" evidence="1">
    <location>
        <begin position="51"/>
        <end position="64"/>
    </location>
</feature>
<feature type="chain" id="PRO_5021023680" evidence="2">
    <location>
        <begin position="20"/>
        <end position="288"/>
    </location>
</feature>
<name>A0A4P9Y2S4_9FUNG</name>
<feature type="compositionally biased region" description="Basic and acidic residues" evidence="1">
    <location>
        <begin position="154"/>
        <end position="176"/>
    </location>
</feature>
<reference evidence="4" key="1">
    <citation type="journal article" date="2018" name="Nat. Microbiol.">
        <title>Leveraging single-cell genomics to expand the fungal tree of life.</title>
        <authorList>
            <person name="Ahrendt S.R."/>
            <person name="Quandt C.A."/>
            <person name="Ciobanu D."/>
            <person name="Clum A."/>
            <person name="Salamov A."/>
            <person name="Andreopoulos B."/>
            <person name="Cheng J.F."/>
            <person name="Woyke T."/>
            <person name="Pelin A."/>
            <person name="Henrissat B."/>
            <person name="Reynolds N.K."/>
            <person name="Benny G.L."/>
            <person name="Smith M.E."/>
            <person name="James T.Y."/>
            <person name="Grigoriev I.V."/>
        </authorList>
    </citation>
    <scope>NUCLEOTIDE SEQUENCE [LARGE SCALE GENOMIC DNA]</scope>
</reference>
<feature type="compositionally biased region" description="Polar residues" evidence="1">
    <location>
        <begin position="65"/>
        <end position="75"/>
    </location>
</feature>
<organism evidence="3 4">
    <name type="scientific">Piptocephalis cylindrospora</name>
    <dbReference type="NCBI Taxonomy" id="1907219"/>
    <lineage>
        <taxon>Eukaryota</taxon>
        <taxon>Fungi</taxon>
        <taxon>Fungi incertae sedis</taxon>
        <taxon>Zoopagomycota</taxon>
        <taxon>Zoopagomycotina</taxon>
        <taxon>Zoopagomycetes</taxon>
        <taxon>Zoopagales</taxon>
        <taxon>Piptocephalidaceae</taxon>
        <taxon>Piptocephalis</taxon>
    </lineage>
</organism>
<keyword evidence="4" id="KW-1185">Reference proteome</keyword>
<feature type="compositionally biased region" description="Polar residues" evidence="1">
    <location>
        <begin position="136"/>
        <end position="149"/>
    </location>
</feature>
<sequence>MRYTLALLAAALVLGNVSAASTSATQGVGTPFSAAADNAIPAVNATTAGTTEKKLTPTLRRRDTPSQIENTSAGTPASIKTPAGDKIVSLKDKGAPKAPSESKDAPIVPPAGKEADSPSGPPLHRRGVAEPKPEAVTSSGSFPSASVKLTATGKDGKPKDEKIPAEENASVDDKAAKSLRRRATPPPPSPPPADTKKLEEPVAIDGVSANDLKDAGVPPAPVEKSAGAPSLAPPARKTAGLRRRGVPATSPSALSVNPKEAKDPKGSKAAAPADSDKAQGPASVEGKE</sequence>
<feature type="compositionally biased region" description="Basic and acidic residues" evidence="1">
    <location>
        <begin position="88"/>
        <end position="104"/>
    </location>
</feature>
<dbReference type="EMBL" id="KZ988097">
    <property type="protein sequence ID" value="RKP13145.1"/>
    <property type="molecule type" value="Genomic_DNA"/>
</dbReference>
<evidence type="ECO:0000256" key="2">
    <source>
        <dbReference type="SAM" id="SignalP"/>
    </source>
</evidence>